<dbReference type="RefSeq" id="XP_030056429.1">
    <property type="nucleotide sequence ID" value="XM_030200569.1"/>
</dbReference>
<evidence type="ECO:0000313" key="8">
    <source>
        <dbReference type="RefSeq" id="XP_030056429.1"/>
    </source>
</evidence>
<organism evidence="6 8">
    <name type="scientific">Microcaecilia unicolor</name>
    <dbReference type="NCBI Taxonomy" id="1415580"/>
    <lineage>
        <taxon>Eukaryota</taxon>
        <taxon>Metazoa</taxon>
        <taxon>Chordata</taxon>
        <taxon>Craniata</taxon>
        <taxon>Vertebrata</taxon>
        <taxon>Euteleostomi</taxon>
        <taxon>Amphibia</taxon>
        <taxon>Gymnophiona</taxon>
        <taxon>Siphonopidae</taxon>
        <taxon>Microcaecilia</taxon>
    </lineage>
</organism>
<evidence type="ECO:0000256" key="4">
    <source>
        <dbReference type="ARBA" id="ARBA00022776"/>
    </source>
</evidence>
<dbReference type="GO" id="GO:0005634">
    <property type="term" value="C:nucleus"/>
    <property type="evidence" value="ECO:0007669"/>
    <property type="project" value="TreeGrafter"/>
</dbReference>
<dbReference type="GeneID" id="115468676"/>
<dbReference type="GO" id="GO:0005737">
    <property type="term" value="C:cytoplasm"/>
    <property type="evidence" value="ECO:0007669"/>
    <property type="project" value="TreeGrafter"/>
</dbReference>
<dbReference type="Pfam" id="PF15280">
    <property type="entry name" value="BORA_N"/>
    <property type="match status" value="1"/>
</dbReference>
<name>A0A6P7Y0U1_9AMPH</name>
<dbReference type="PRINTS" id="PR02038">
    <property type="entry name" value="AURORABORA"/>
</dbReference>
<dbReference type="GO" id="GO:0051301">
    <property type="term" value="P:cell division"/>
    <property type="evidence" value="ECO:0007669"/>
    <property type="project" value="UniProtKB-KW"/>
</dbReference>
<protein>
    <recommendedName>
        <fullName evidence="2">Protein aurora borealis</fullName>
    </recommendedName>
</protein>
<accession>A0A6P7Y0U1</accession>
<dbReference type="PANTHER" id="PTHR14728">
    <property type="entry name" value="PROTEIN AURORA BOREALIS"/>
    <property type="match status" value="1"/>
</dbReference>
<comment type="similarity">
    <text evidence="1">Belongs to the BORA family.</text>
</comment>
<dbReference type="Proteomes" id="UP000515156">
    <property type="component" value="Chromosome 4"/>
</dbReference>
<reference evidence="7 8" key="1">
    <citation type="submission" date="2025-04" db="UniProtKB">
        <authorList>
            <consortium name="RefSeq"/>
        </authorList>
    </citation>
    <scope>IDENTIFICATION</scope>
</reference>
<evidence type="ECO:0000256" key="5">
    <source>
        <dbReference type="ARBA" id="ARBA00023306"/>
    </source>
</evidence>
<dbReference type="CTD" id="79866"/>
<dbReference type="KEGG" id="muo:115468676"/>
<evidence type="ECO:0000313" key="7">
    <source>
        <dbReference type="RefSeq" id="XP_030056428.1"/>
    </source>
</evidence>
<evidence type="ECO:0000256" key="1">
    <source>
        <dbReference type="ARBA" id="ARBA00010963"/>
    </source>
</evidence>
<dbReference type="OrthoDB" id="10020858at2759"/>
<dbReference type="InterPro" id="IPR023252">
    <property type="entry name" value="Aurora_borealis_protein"/>
</dbReference>
<gene>
    <name evidence="7 8" type="primary">BORA</name>
</gene>
<evidence type="ECO:0000256" key="2">
    <source>
        <dbReference type="ARBA" id="ARBA00020055"/>
    </source>
</evidence>
<evidence type="ECO:0000256" key="3">
    <source>
        <dbReference type="ARBA" id="ARBA00022618"/>
    </source>
</evidence>
<evidence type="ECO:0000313" key="6">
    <source>
        <dbReference type="Proteomes" id="UP000515156"/>
    </source>
</evidence>
<dbReference type="GO" id="GO:0007088">
    <property type="term" value="P:regulation of mitotic nuclear division"/>
    <property type="evidence" value="ECO:0007669"/>
    <property type="project" value="TreeGrafter"/>
</dbReference>
<proteinExistence type="inferred from homology"/>
<keyword evidence="6" id="KW-1185">Reference proteome</keyword>
<dbReference type="RefSeq" id="XP_030056428.1">
    <property type="nucleotide sequence ID" value="XM_030200568.1"/>
</dbReference>
<sequence length="627" mass="68592">MADVKEARLQITPETPGRATVLNPFESPSDYCSLQDPIFSSPTIFKSSKSSLTPGKFRWSIDELAKINPVEIDSEDIHRQALYLSHAKVDKEIEERKQKAIEEFFMKSIIVPSPWMLHEGKQVSQFNSAKGVDLNLSPIGKELIVQPGKNSVACQTLLSLPVDFNLEKILGDHFKADESADQSQENLSTSSLRRKLFLDGNGSGCSSPYREGLYDAPAVSLGVLCSIDLSPVRCRSPMETPNSGQFSSSPIQGGRRAHSLGSITSPMFLRKSPPSIASPTCSPISVLRRDTPVSGEKIITFHSPDVHSSSSSSSNAINPYAGSPCLDGCSPVKSFFPIRSETCMGTCMGTAQYQTSLFQIPFPLEHHEEENKTPPEALLPQLSTAVHLQKITTICRGHLVMETLSAFPEQSNSERSASLPNLEELKDNNTIDMVDPVEIESEVIWAKEGEGNGNSNIPMCSFMTGAIFSIESSQMCMSPLAESSAIPCDSSSIQVDSGYNTQTCGSSIMDAMVSETSGRETDLQTCEIPNKSQPLKSKELLLVESGDNNPLLGLEFPENMQTNHHKAPMSNNPLSLTTFNFAAQKTASEHFIKFNKNARIHNLPRILDGKSASCFMQQPHEIPITKR</sequence>
<keyword evidence="3" id="KW-0132">Cell division</keyword>
<dbReference type="GO" id="GO:0060236">
    <property type="term" value="P:regulation of mitotic spindle organization"/>
    <property type="evidence" value="ECO:0007669"/>
    <property type="project" value="TreeGrafter"/>
</dbReference>
<dbReference type="AlphaFoldDB" id="A0A6P7Y0U1"/>
<keyword evidence="4" id="KW-0498">Mitosis</keyword>
<dbReference type="PANTHER" id="PTHR14728:SF2">
    <property type="entry name" value="PROTEIN AURORA BOREALIS"/>
    <property type="match status" value="1"/>
</dbReference>
<dbReference type="GO" id="GO:0019901">
    <property type="term" value="F:protein kinase binding"/>
    <property type="evidence" value="ECO:0007669"/>
    <property type="project" value="TreeGrafter"/>
</dbReference>
<keyword evidence="5" id="KW-0131">Cell cycle</keyword>